<name>A0ABT5B8Y3_9BACT</name>
<sequence>MSPASLSRPLLGMVWSSRLFGGLAAAALLVGCGENKDPLDTIGGITASAGPTGGSNTNPSGNPSGGDPTDGGTDGSTESGAPTEGTTTSGGAHGDCDQFLQCVGVVSPDSLAELEPAYGPEGTCWSTPEQTEQCLQACSEGLASFGTLYPDEPACGGSGTSTTSVSTTGPLTSTTDPWTSTTDPWTSTSVDPETTGTPYGNCGWDGANAFYACGFMGEDPGGTNPIDCPPDVMEGAPCDETTAVNGIGCCTLNGDNYYCSAENTVFLASCGP</sequence>
<feature type="chain" id="PRO_5046429666" evidence="2">
    <location>
        <begin position="22"/>
        <end position="272"/>
    </location>
</feature>
<keyword evidence="4" id="KW-1185">Reference proteome</keyword>
<organism evidence="3 4">
    <name type="scientific">Nannocystis radixulma</name>
    <dbReference type="NCBI Taxonomy" id="2995305"/>
    <lineage>
        <taxon>Bacteria</taxon>
        <taxon>Pseudomonadati</taxon>
        <taxon>Myxococcota</taxon>
        <taxon>Polyangia</taxon>
        <taxon>Nannocystales</taxon>
        <taxon>Nannocystaceae</taxon>
        <taxon>Nannocystis</taxon>
    </lineage>
</organism>
<evidence type="ECO:0000313" key="4">
    <source>
        <dbReference type="Proteomes" id="UP001217838"/>
    </source>
</evidence>
<feature type="compositionally biased region" description="Low complexity" evidence="1">
    <location>
        <begin position="54"/>
        <end position="67"/>
    </location>
</feature>
<feature type="compositionally biased region" description="Low complexity" evidence="1">
    <location>
        <begin position="160"/>
        <end position="189"/>
    </location>
</feature>
<dbReference type="Proteomes" id="UP001217838">
    <property type="component" value="Unassembled WGS sequence"/>
</dbReference>
<feature type="signal peptide" evidence="2">
    <location>
        <begin position="1"/>
        <end position="21"/>
    </location>
</feature>
<protein>
    <submittedName>
        <fullName evidence="3">Uncharacterized protein</fullName>
    </submittedName>
</protein>
<reference evidence="3 4" key="1">
    <citation type="submission" date="2022-11" db="EMBL/GenBank/DDBJ databases">
        <title>Minimal conservation of predation-associated metabolite biosynthetic gene clusters underscores biosynthetic potential of Myxococcota including descriptions for ten novel species: Archangium lansinium sp. nov., Myxococcus landrumus sp. nov., Nannocystis bai.</title>
        <authorList>
            <person name="Ahearne A."/>
            <person name="Stevens C."/>
            <person name="Dowd S."/>
        </authorList>
    </citation>
    <scope>NUCLEOTIDE SEQUENCE [LARGE SCALE GENOMIC DNA]</scope>
    <source>
        <strain evidence="3 4">NCELM</strain>
    </source>
</reference>
<keyword evidence="2" id="KW-0732">Signal</keyword>
<evidence type="ECO:0000256" key="1">
    <source>
        <dbReference type="SAM" id="MobiDB-lite"/>
    </source>
</evidence>
<feature type="region of interest" description="Disordered" evidence="1">
    <location>
        <begin position="43"/>
        <end position="92"/>
    </location>
</feature>
<proteinExistence type="predicted"/>
<dbReference type="RefSeq" id="WP_272000394.1">
    <property type="nucleotide sequence ID" value="NZ_JAQNDN010000013.1"/>
</dbReference>
<evidence type="ECO:0000313" key="3">
    <source>
        <dbReference type="EMBL" id="MDC0670577.1"/>
    </source>
</evidence>
<comment type="caution">
    <text evidence="3">The sequence shown here is derived from an EMBL/GenBank/DDBJ whole genome shotgun (WGS) entry which is preliminary data.</text>
</comment>
<dbReference type="EMBL" id="JAQNDN010000013">
    <property type="protein sequence ID" value="MDC0670577.1"/>
    <property type="molecule type" value="Genomic_DNA"/>
</dbReference>
<feature type="region of interest" description="Disordered" evidence="1">
    <location>
        <begin position="159"/>
        <end position="194"/>
    </location>
</feature>
<evidence type="ECO:0000256" key="2">
    <source>
        <dbReference type="SAM" id="SignalP"/>
    </source>
</evidence>
<gene>
    <name evidence="3" type="ORF">POL58_22665</name>
</gene>
<accession>A0ABT5B8Y3</accession>